<name>A0AAN9P4I1_CLITE</name>
<evidence type="ECO:0000313" key="2">
    <source>
        <dbReference type="Proteomes" id="UP001359559"/>
    </source>
</evidence>
<keyword evidence="2" id="KW-1185">Reference proteome</keyword>
<accession>A0AAN9P4I1</accession>
<organism evidence="1 2">
    <name type="scientific">Clitoria ternatea</name>
    <name type="common">Butterfly pea</name>
    <dbReference type="NCBI Taxonomy" id="43366"/>
    <lineage>
        <taxon>Eukaryota</taxon>
        <taxon>Viridiplantae</taxon>
        <taxon>Streptophyta</taxon>
        <taxon>Embryophyta</taxon>
        <taxon>Tracheophyta</taxon>
        <taxon>Spermatophyta</taxon>
        <taxon>Magnoliopsida</taxon>
        <taxon>eudicotyledons</taxon>
        <taxon>Gunneridae</taxon>
        <taxon>Pentapetalae</taxon>
        <taxon>rosids</taxon>
        <taxon>fabids</taxon>
        <taxon>Fabales</taxon>
        <taxon>Fabaceae</taxon>
        <taxon>Papilionoideae</taxon>
        <taxon>50 kb inversion clade</taxon>
        <taxon>NPAAA clade</taxon>
        <taxon>indigoferoid/millettioid clade</taxon>
        <taxon>Phaseoleae</taxon>
        <taxon>Clitoria</taxon>
    </lineage>
</organism>
<proteinExistence type="predicted"/>
<sequence>MLLSFLNSEIISCVSPFSCLFAYAAPPLATIVCHCQPSHSQASLHQFPLCCHSRGFDGSTVYVEPILMG</sequence>
<dbReference type="EMBL" id="JAYKXN010000005">
    <property type="protein sequence ID" value="KAK7285197.1"/>
    <property type="molecule type" value="Genomic_DNA"/>
</dbReference>
<dbReference type="AlphaFoldDB" id="A0AAN9P4I1"/>
<evidence type="ECO:0000313" key="1">
    <source>
        <dbReference type="EMBL" id="KAK7285197.1"/>
    </source>
</evidence>
<gene>
    <name evidence="1" type="ORF">RJT34_19958</name>
</gene>
<reference evidence="1 2" key="1">
    <citation type="submission" date="2024-01" db="EMBL/GenBank/DDBJ databases">
        <title>The genomes of 5 underutilized Papilionoideae crops provide insights into root nodulation and disease resistance.</title>
        <authorList>
            <person name="Yuan L."/>
        </authorList>
    </citation>
    <scope>NUCLEOTIDE SEQUENCE [LARGE SCALE GENOMIC DNA]</scope>
    <source>
        <strain evidence="1">LY-2023</strain>
        <tissue evidence="1">Leaf</tissue>
    </source>
</reference>
<comment type="caution">
    <text evidence="1">The sequence shown here is derived from an EMBL/GenBank/DDBJ whole genome shotgun (WGS) entry which is preliminary data.</text>
</comment>
<protein>
    <submittedName>
        <fullName evidence="1">Uncharacterized protein</fullName>
    </submittedName>
</protein>
<dbReference type="Proteomes" id="UP001359559">
    <property type="component" value="Unassembled WGS sequence"/>
</dbReference>